<dbReference type="EMBL" id="JAIZAY010000007">
    <property type="protein sequence ID" value="KAJ8038828.1"/>
    <property type="molecule type" value="Genomic_DNA"/>
</dbReference>
<comment type="caution">
    <text evidence="4">The sequence shown here is derived from an EMBL/GenBank/DDBJ whole genome shotgun (WGS) entry which is preliminary data.</text>
</comment>
<accession>A0A9Q1C5Y0</accession>
<feature type="compositionally biased region" description="Basic and acidic residues" evidence="1">
    <location>
        <begin position="727"/>
        <end position="737"/>
    </location>
</feature>
<feature type="region of interest" description="Disordered" evidence="1">
    <location>
        <begin position="719"/>
        <end position="755"/>
    </location>
</feature>
<evidence type="ECO:0000313" key="5">
    <source>
        <dbReference type="Proteomes" id="UP001152320"/>
    </source>
</evidence>
<proteinExistence type="predicted"/>
<name>A0A9Q1C5Y0_HOLLE</name>
<keyword evidence="2" id="KW-1133">Transmembrane helix</keyword>
<keyword evidence="2" id="KW-0812">Transmembrane</keyword>
<feature type="compositionally biased region" description="Basic and acidic residues" evidence="1">
    <location>
        <begin position="745"/>
        <end position="755"/>
    </location>
</feature>
<organism evidence="4 5">
    <name type="scientific">Holothuria leucospilota</name>
    <name type="common">Black long sea cucumber</name>
    <name type="synonym">Mertensiothuria leucospilota</name>
    <dbReference type="NCBI Taxonomy" id="206669"/>
    <lineage>
        <taxon>Eukaryota</taxon>
        <taxon>Metazoa</taxon>
        <taxon>Echinodermata</taxon>
        <taxon>Eleutherozoa</taxon>
        <taxon>Echinozoa</taxon>
        <taxon>Holothuroidea</taxon>
        <taxon>Aspidochirotacea</taxon>
        <taxon>Aspidochirotida</taxon>
        <taxon>Holothuriidae</taxon>
        <taxon>Holothuria</taxon>
    </lineage>
</organism>
<keyword evidence="3" id="KW-0732">Signal</keyword>
<dbReference type="AlphaFoldDB" id="A0A9Q1C5Y0"/>
<protein>
    <submittedName>
        <fullName evidence="4">Uncharacterized protein</fullName>
    </submittedName>
</protein>
<reference evidence="4" key="1">
    <citation type="submission" date="2021-10" db="EMBL/GenBank/DDBJ databases">
        <title>Tropical sea cucumber genome reveals ecological adaptation and Cuvierian tubules defense mechanism.</title>
        <authorList>
            <person name="Chen T."/>
        </authorList>
    </citation>
    <scope>NUCLEOTIDE SEQUENCE</scope>
    <source>
        <strain evidence="4">Nanhai2018</strain>
        <tissue evidence="4">Muscle</tissue>
    </source>
</reference>
<feature type="signal peptide" evidence="3">
    <location>
        <begin position="1"/>
        <end position="21"/>
    </location>
</feature>
<gene>
    <name evidence="4" type="ORF">HOLleu_16368</name>
</gene>
<feature type="chain" id="PRO_5040308454" evidence="3">
    <location>
        <begin position="22"/>
        <end position="780"/>
    </location>
</feature>
<evidence type="ECO:0000256" key="3">
    <source>
        <dbReference type="SAM" id="SignalP"/>
    </source>
</evidence>
<evidence type="ECO:0000313" key="4">
    <source>
        <dbReference type="EMBL" id="KAJ8038828.1"/>
    </source>
</evidence>
<dbReference type="Proteomes" id="UP001152320">
    <property type="component" value="Chromosome 7"/>
</dbReference>
<sequence length="780" mass="87803">MYLLNVGFLMLVVSFFSTSRALPASCQTDWKIHWNRQYPDFSKLKPFSNPGEILPGVTVNDTLRFVGMIWNTPSWEELMGHVCIHYGPLLYGLYPEEQIRSECDLLVTSLQKGQKADIFGRCVSYWDQIGVENMTRSLISYYDQCLRHHDMKQGSPSLDSTMCYLDPLATVYATNLLEKTSRVAFNLLEWLGPSPFSADWCGVCSALRILLSDSIDQILDKLKNLLMYPVADTLEYLHHADVCNDAQTVRTFFNLLAILQNEDEDVCGFLSDDHSREEYLDKGAKLIDAVLGVAVDDEVCTNALTAFISVYDQYGAIVYVITGWNLTSDLSRQEFCSELVAAFSDNSPYIPTPYIFPFEEISGLDPPHHSTTPYFSQGDDQYALSDNYPYIQKPYPFPFDEFSGLDSPQQNSNAYFSQVDDSFGRAHPLTRFIYADEGQLLPNFSFIDAVNVLGAFLRSNSLSAGLVVLCDVFESFLSEIKPSVQSLCMALRNDSAATVEKTCLSLFPQSSYFHPSLRIPTGLYVTVTGVDMTRKLFELSEISRDHVCSALDEYFHSNSNLQSMIRFGLDVYIAEILPIADKICKDYDSVMNYLQKGSFLEVKEFEKLVRVILDFILTHVGFSDRNQLCKTIDAGIDISSGRTKIELAETMQRQVLLFLTDSGRCKESAQSFQRIFVELNLESEFLEFLTNYTGYMSLSSACENLNGFFDPGLCKASTTTPTIPESTDTRTIPESKDTPTIPESTDTRTIPESKDTGTIPEFGGIVMALAVLITYLMYML</sequence>
<keyword evidence="2" id="KW-0472">Membrane</keyword>
<evidence type="ECO:0000256" key="2">
    <source>
        <dbReference type="SAM" id="Phobius"/>
    </source>
</evidence>
<evidence type="ECO:0000256" key="1">
    <source>
        <dbReference type="SAM" id="MobiDB-lite"/>
    </source>
</evidence>
<keyword evidence="5" id="KW-1185">Reference proteome</keyword>
<feature type="transmembrane region" description="Helical" evidence="2">
    <location>
        <begin position="759"/>
        <end position="778"/>
    </location>
</feature>